<keyword evidence="1 3" id="KW-0378">Hydrolase</keyword>
<dbReference type="InterPro" id="IPR036866">
    <property type="entry name" value="RibonucZ/Hydroxyglut_hydro"/>
</dbReference>
<evidence type="ECO:0000313" key="3">
    <source>
        <dbReference type="EMBL" id="TGD78962.1"/>
    </source>
</evidence>
<protein>
    <submittedName>
        <fullName evidence="3">MBL fold metallo-hydrolase</fullName>
    </submittedName>
</protein>
<dbReference type="PANTHER" id="PTHR43546">
    <property type="entry name" value="UPF0173 METAL-DEPENDENT HYDROLASE MJ1163-RELATED"/>
    <property type="match status" value="1"/>
</dbReference>
<dbReference type="OrthoDB" id="9805728at2"/>
<dbReference type="SMART" id="SM00849">
    <property type="entry name" value="Lactamase_B"/>
    <property type="match status" value="1"/>
</dbReference>
<dbReference type="RefSeq" id="WP_135531951.1">
    <property type="nucleotide sequence ID" value="NZ_SRKZ01000005.1"/>
</dbReference>
<dbReference type="EMBL" id="SRKZ01000005">
    <property type="protein sequence ID" value="TGD78962.1"/>
    <property type="molecule type" value="Genomic_DNA"/>
</dbReference>
<keyword evidence="4" id="KW-1185">Reference proteome</keyword>
<dbReference type="Proteomes" id="UP000298284">
    <property type="component" value="Unassembled WGS sequence"/>
</dbReference>
<dbReference type="InterPro" id="IPR050114">
    <property type="entry name" value="UPF0173_UPF0282_UlaG_hydrolase"/>
</dbReference>
<accession>A0A4Z0MGP5</accession>
<evidence type="ECO:0000313" key="4">
    <source>
        <dbReference type="Proteomes" id="UP000298284"/>
    </source>
</evidence>
<reference evidence="3 4" key="1">
    <citation type="submission" date="2019-04" db="EMBL/GenBank/DDBJ databases">
        <authorList>
            <person name="Feng G."/>
            <person name="Zhang J."/>
            <person name="Zhu H."/>
        </authorList>
    </citation>
    <scope>NUCLEOTIDE SEQUENCE [LARGE SCALE GENOMIC DNA]</scope>
    <source>
        <strain evidence="3 4">JCM 19491</strain>
    </source>
</reference>
<name>A0A4Z0MGP5_9BACT</name>
<comment type="caution">
    <text evidence="3">The sequence shown here is derived from an EMBL/GenBank/DDBJ whole genome shotgun (WGS) entry which is preliminary data.</text>
</comment>
<organism evidence="3 4">
    <name type="scientific">Hymenobacter wooponensis</name>
    <dbReference type="NCBI Taxonomy" id="1525360"/>
    <lineage>
        <taxon>Bacteria</taxon>
        <taxon>Pseudomonadati</taxon>
        <taxon>Bacteroidota</taxon>
        <taxon>Cytophagia</taxon>
        <taxon>Cytophagales</taxon>
        <taxon>Hymenobacteraceae</taxon>
        <taxon>Hymenobacter</taxon>
    </lineage>
</organism>
<proteinExistence type="predicted"/>
<evidence type="ECO:0000259" key="2">
    <source>
        <dbReference type="SMART" id="SM00849"/>
    </source>
</evidence>
<dbReference type="Pfam" id="PF12706">
    <property type="entry name" value="Lactamase_B_2"/>
    <property type="match status" value="1"/>
</dbReference>
<dbReference type="InterPro" id="IPR001279">
    <property type="entry name" value="Metallo-B-lactamas"/>
</dbReference>
<feature type="domain" description="Metallo-beta-lactamase" evidence="2">
    <location>
        <begin position="7"/>
        <end position="215"/>
    </location>
</feature>
<dbReference type="AlphaFoldDB" id="A0A4Z0MGP5"/>
<dbReference type="SUPFAM" id="SSF56281">
    <property type="entry name" value="Metallo-hydrolase/oxidoreductase"/>
    <property type="match status" value="1"/>
</dbReference>
<sequence>MQVQLIRNATLLLKVAGKTLLVDPMLGARAQYNPIPVAGNELRYPLVELPFPAEELPPLVASLDAVLLTHTHPDHWDAVAQELLPKELPIFCQPADVETLLGQGFTQVRPVKTQLEWEGIRLFRTTGQHGTGEIGQLMGTVSGFLVEAEQQRLYIAGDTIWCDDVTQALDQYQPDAVVLNAGAARFVQGDPIVMTAAEVVQVAQHAPQAQVYTVHLETVPHGTENRTTTQEVAEREGLSSRVHVPADGEWITIQK</sequence>
<dbReference type="Gene3D" id="3.60.15.10">
    <property type="entry name" value="Ribonuclease Z/Hydroxyacylglutathione hydrolase-like"/>
    <property type="match status" value="1"/>
</dbReference>
<evidence type="ECO:0000256" key="1">
    <source>
        <dbReference type="ARBA" id="ARBA00022801"/>
    </source>
</evidence>
<dbReference type="PANTHER" id="PTHR43546:SF9">
    <property type="entry name" value="L-ASCORBATE-6-PHOSPHATE LACTONASE ULAG-RELATED"/>
    <property type="match status" value="1"/>
</dbReference>
<dbReference type="GO" id="GO:0016787">
    <property type="term" value="F:hydrolase activity"/>
    <property type="evidence" value="ECO:0007669"/>
    <property type="project" value="UniProtKB-KW"/>
</dbReference>
<gene>
    <name evidence="3" type="ORF">EU557_18495</name>
</gene>